<evidence type="ECO:0000313" key="2">
    <source>
        <dbReference type="Proteomes" id="UP000003082"/>
    </source>
</evidence>
<dbReference type="EMBL" id="ACFU01000003">
    <property type="protein sequence ID" value="EEF14884.1"/>
    <property type="molecule type" value="Genomic_DNA"/>
</dbReference>
<evidence type="ECO:0000313" key="1">
    <source>
        <dbReference type="EMBL" id="EEF14884.1"/>
    </source>
</evidence>
<protein>
    <submittedName>
        <fullName evidence="1">Uncharacterized protein</fullName>
    </submittedName>
</protein>
<comment type="caution">
    <text evidence="1">The sequence shown here is derived from an EMBL/GenBank/DDBJ whole genome shotgun (WGS) entry which is preliminary data.</text>
</comment>
<keyword evidence="2" id="KW-1185">Reference proteome</keyword>
<sequence>MSVFSALTVYFGVDVREISQTSVQNGMRRTGLPVGPIRFVSAALLKSVFSV</sequence>
<organism evidence="1 2">
    <name type="scientific">Campylobacter rectus RM3267</name>
    <dbReference type="NCBI Taxonomy" id="553218"/>
    <lineage>
        <taxon>Bacteria</taxon>
        <taxon>Pseudomonadati</taxon>
        <taxon>Campylobacterota</taxon>
        <taxon>Epsilonproteobacteria</taxon>
        <taxon>Campylobacterales</taxon>
        <taxon>Campylobacteraceae</taxon>
        <taxon>Campylobacter</taxon>
    </lineage>
</organism>
<dbReference type="STRING" id="553218.CAMRE0001_1666"/>
<accession>B9CZ85</accession>
<dbReference type="Proteomes" id="UP000003082">
    <property type="component" value="Unassembled WGS sequence"/>
</dbReference>
<name>B9CZ85_CAMRE</name>
<reference evidence="1 2" key="1">
    <citation type="submission" date="2008-08" db="EMBL/GenBank/DDBJ databases">
        <authorList>
            <person name="Madupu R."/>
            <person name="Durkin A.S."/>
            <person name="Torralba M."/>
            <person name="Methe B."/>
            <person name="Sutton G.G."/>
            <person name="Strausberg R.L."/>
            <person name="Nelson K.E."/>
        </authorList>
    </citation>
    <scope>NUCLEOTIDE SEQUENCE [LARGE SCALE GENOMIC DNA]</scope>
    <source>
        <strain evidence="1 2">RM3267</strain>
    </source>
</reference>
<dbReference type="AlphaFoldDB" id="B9CZ85"/>
<gene>
    <name evidence="1" type="ORF">CAMRE0001_1666</name>
</gene>
<proteinExistence type="predicted"/>